<gene>
    <name evidence="7" type="ORF">H8N03_09600</name>
</gene>
<dbReference type="Pfam" id="PF03073">
    <property type="entry name" value="TspO_MBR"/>
    <property type="match status" value="1"/>
</dbReference>
<dbReference type="FunFam" id="1.20.1260.100:FF:000001">
    <property type="entry name" value="translocator protein 2"/>
    <property type="match status" value="1"/>
</dbReference>
<dbReference type="PIRSF" id="PIRSF005859">
    <property type="entry name" value="PBR"/>
    <property type="match status" value="1"/>
</dbReference>
<evidence type="ECO:0000256" key="2">
    <source>
        <dbReference type="ARBA" id="ARBA00007524"/>
    </source>
</evidence>
<dbReference type="InterPro" id="IPR038330">
    <property type="entry name" value="TspO/MBR-related_sf"/>
</dbReference>
<evidence type="ECO:0000256" key="6">
    <source>
        <dbReference type="SAM" id="Phobius"/>
    </source>
</evidence>
<dbReference type="AlphaFoldDB" id="A0A923MP11"/>
<keyword evidence="4 6" id="KW-1133">Transmembrane helix</keyword>
<dbReference type="Proteomes" id="UP000608513">
    <property type="component" value="Unassembled WGS sequence"/>
</dbReference>
<evidence type="ECO:0000256" key="1">
    <source>
        <dbReference type="ARBA" id="ARBA00004141"/>
    </source>
</evidence>
<keyword evidence="5 6" id="KW-0472">Membrane</keyword>
<comment type="subcellular location">
    <subcellularLocation>
        <location evidence="1">Membrane</location>
        <topology evidence="1">Multi-pass membrane protein</topology>
    </subcellularLocation>
</comment>
<evidence type="ECO:0000256" key="3">
    <source>
        <dbReference type="ARBA" id="ARBA00022692"/>
    </source>
</evidence>
<comment type="caution">
    <text evidence="7">The sequence shown here is derived from an EMBL/GenBank/DDBJ whole genome shotgun (WGS) entry which is preliminary data.</text>
</comment>
<feature type="transmembrane region" description="Helical" evidence="6">
    <location>
        <begin position="119"/>
        <end position="140"/>
    </location>
</feature>
<name>A0A923MP11_9BURK</name>
<evidence type="ECO:0000313" key="8">
    <source>
        <dbReference type="Proteomes" id="UP000608513"/>
    </source>
</evidence>
<comment type="similarity">
    <text evidence="2">Belongs to the TspO/BZRP family.</text>
</comment>
<keyword evidence="8" id="KW-1185">Reference proteome</keyword>
<dbReference type="CDD" id="cd15904">
    <property type="entry name" value="TSPO_MBR"/>
    <property type="match status" value="1"/>
</dbReference>
<protein>
    <submittedName>
        <fullName evidence="7">Tryptophan-rich sensory protein</fullName>
    </submittedName>
</protein>
<dbReference type="Gene3D" id="1.20.1260.100">
    <property type="entry name" value="TspO/MBR protein"/>
    <property type="match status" value="1"/>
</dbReference>
<proteinExistence type="inferred from homology"/>
<reference evidence="7" key="1">
    <citation type="submission" date="2020-08" db="EMBL/GenBank/DDBJ databases">
        <title>Ramlibacter sp. USB13 16S ribosomal RNA gene genome sequencing and assembly.</title>
        <authorList>
            <person name="Kang M."/>
        </authorList>
    </citation>
    <scope>NUCLEOTIDE SEQUENCE</scope>
    <source>
        <strain evidence="7">USB13</strain>
    </source>
</reference>
<dbReference type="GO" id="GO:0033013">
    <property type="term" value="P:tetrapyrrole metabolic process"/>
    <property type="evidence" value="ECO:0007669"/>
    <property type="project" value="UniProtKB-ARBA"/>
</dbReference>
<feature type="transmembrane region" description="Helical" evidence="6">
    <location>
        <begin position="26"/>
        <end position="45"/>
    </location>
</feature>
<accession>A0A923MP11</accession>
<organism evidence="7 8">
    <name type="scientific">Ramlibacter cellulosilyticus</name>
    <dbReference type="NCBI Taxonomy" id="2764187"/>
    <lineage>
        <taxon>Bacteria</taxon>
        <taxon>Pseudomonadati</taxon>
        <taxon>Pseudomonadota</taxon>
        <taxon>Betaproteobacteria</taxon>
        <taxon>Burkholderiales</taxon>
        <taxon>Comamonadaceae</taxon>
        <taxon>Ramlibacter</taxon>
    </lineage>
</organism>
<feature type="transmembrane region" description="Helical" evidence="6">
    <location>
        <begin position="94"/>
        <end position="113"/>
    </location>
</feature>
<evidence type="ECO:0000256" key="4">
    <source>
        <dbReference type="ARBA" id="ARBA00022989"/>
    </source>
</evidence>
<sequence>MRDGFGEDGTIGGHVNPGTTRSVAGFFGWLLLTFAAAALGAIASANAPAFYAQLDKPSWAPPAGVFGPVWTVLYALMAISVWLVWRARRLTRPALALFLAQLAANALWSWLFFAWHRGAFAAVEVLVLLALIVATAVAFWRSSRVAALLLVPYLLWVSFASALTWSVWLRNPGVL</sequence>
<dbReference type="InterPro" id="IPR004307">
    <property type="entry name" value="TspO_MBR"/>
</dbReference>
<evidence type="ECO:0000256" key="5">
    <source>
        <dbReference type="ARBA" id="ARBA00023136"/>
    </source>
</evidence>
<dbReference type="PANTHER" id="PTHR10057:SF0">
    <property type="entry name" value="TRANSLOCATOR PROTEIN"/>
    <property type="match status" value="1"/>
</dbReference>
<evidence type="ECO:0000313" key="7">
    <source>
        <dbReference type="EMBL" id="MBC5783197.1"/>
    </source>
</evidence>
<dbReference type="EMBL" id="JACORT010000003">
    <property type="protein sequence ID" value="MBC5783197.1"/>
    <property type="molecule type" value="Genomic_DNA"/>
</dbReference>
<feature type="transmembrane region" description="Helical" evidence="6">
    <location>
        <begin position="147"/>
        <end position="168"/>
    </location>
</feature>
<dbReference type="GO" id="GO:0016020">
    <property type="term" value="C:membrane"/>
    <property type="evidence" value="ECO:0007669"/>
    <property type="project" value="UniProtKB-SubCell"/>
</dbReference>
<keyword evidence="3 6" id="KW-0812">Transmembrane</keyword>
<dbReference type="PANTHER" id="PTHR10057">
    <property type="entry name" value="PERIPHERAL-TYPE BENZODIAZEPINE RECEPTOR"/>
    <property type="match status" value="1"/>
</dbReference>
<feature type="transmembrane region" description="Helical" evidence="6">
    <location>
        <begin position="65"/>
        <end position="85"/>
    </location>
</feature>